<keyword evidence="3 5" id="KW-0067">ATP-binding</keyword>
<dbReference type="SMART" id="SM00881">
    <property type="entry name" value="CoA_binding"/>
    <property type="match status" value="1"/>
</dbReference>
<keyword evidence="1" id="KW-0436">Ligase</keyword>
<evidence type="ECO:0000313" key="8">
    <source>
        <dbReference type="EMBL" id="KXS32330.1"/>
    </source>
</evidence>
<evidence type="ECO:0000256" key="5">
    <source>
        <dbReference type="PROSITE-ProRule" id="PRU00409"/>
    </source>
</evidence>
<accession>A0A139BTN8</accession>
<evidence type="ECO:0000256" key="4">
    <source>
        <dbReference type="ARBA" id="ARBA00060888"/>
    </source>
</evidence>
<dbReference type="InterPro" id="IPR036291">
    <property type="entry name" value="NAD(P)-bd_dom_sf"/>
</dbReference>
<dbReference type="PANTHER" id="PTHR43334:SF1">
    <property type="entry name" value="3-HYDROXYPROPIONATE--COA LIGASE [ADP-FORMING]"/>
    <property type="match status" value="1"/>
</dbReference>
<dbReference type="Gene3D" id="3.40.630.30">
    <property type="match status" value="1"/>
</dbReference>
<dbReference type="PROSITE" id="PS50975">
    <property type="entry name" value="ATP_GRASP"/>
    <property type="match status" value="1"/>
</dbReference>
<dbReference type="InterPro" id="IPR016181">
    <property type="entry name" value="Acyl_CoA_acyltransferase"/>
</dbReference>
<dbReference type="PANTHER" id="PTHR43334">
    <property type="entry name" value="ACETATE--COA LIGASE [ADP-FORMING]"/>
    <property type="match status" value="1"/>
</dbReference>
<dbReference type="InterPro" id="IPR051538">
    <property type="entry name" value="Acyl-CoA_Synth/Transferase"/>
</dbReference>
<dbReference type="CDD" id="cd04301">
    <property type="entry name" value="NAT_SF"/>
    <property type="match status" value="1"/>
</dbReference>
<proteinExistence type="inferred from homology"/>
<organism evidence="8 9">
    <name type="scientific">Candidatus Gallionella acididurans</name>
    <dbReference type="NCBI Taxonomy" id="1796491"/>
    <lineage>
        <taxon>Bacteria</taxon>
        <taxon>Pseudomonadati</taxon>
        <taxon>Pseudomonadota</taxon>
        <taxon>Betaproteobacteria</taxon>
        <taxon>Nitrosomonadales</taxon>
        <taxon>Gallionellaceae</taxon>
        <taxon>Gallionella</taxon>
    </lineage>
</organism>
<comment type="similarity">
    <text evidence="4">In the N-terminal section; belongs to the acetate CoA ligase alpha subunit family.</text>
</comment>
<evidence type="ECO:0000256" key="2">
    <source>
        <dbReference type="ARBA" id="ARBA00022741"/>
    </source>
</evidence>
<sequence length="893" mass="96618">MMGKHYLGALFAPGSVAVFGASDRTDSVGQVVFKNMLESGYKGLLYPVNSTHTEVQGKRAYASISEIGEPVELAVVATPPQTVPGIVESCGIHGVKAAVIITAGFGEAGQEGAALEKELLETARRYGIRLVGPNCLGIMRPSIGLNATFNKGGANAGNIAFISQSGALCTAILDWAQSNDVGFSSVISMGSSTDVDFGEILDYLVSDRDTHSILMYIEGIRNARKFMSALRAAARIKPVILVKVGRHEEGSKAALSHTASLVGADDVFDAAVSRAGVVRVQTITQLFTAAKALSCGFRPVGNRLAIVTNGGGPGVMATDRAADLGLTMATLSDATIEDLNRHLPPNWPHGNPVDIIGDAQADRYHYAVKACLEDQNVDGVLAILTPQAMTKPLESAQALIALSNTYSKPLLTCWMGETQVAPAREAFAQAHKPHFRTPEPAVEVFSHLSAYYRNQKLLMQVPGPFSHHVEPDVESARLIIEGAMQEHRTVLTEMESKALLSAFNIPVAKTMVAHSPNEALLIAQQLGFPVAMKVNSQDITHKSDAGGVVLNLNNAHEVRSAYQHILDNVRISRPNARMDGISIEPMIVKPNGRELMIGVTSDPVFGPVITFGAGGTTVEIMGDRAVALPPLNGFLARELIHETRIAKMLGAFRSMLPADIEALEDVLLRVSEMVCELPLLKEMDINPLILDEHGALAADARVLVEYRQPGADRYAHMAIYPYPTQLVSQWQLADGTDITIRPIRPEDAELVQAFVRELSEESRYFRFMSSMQELTEAMLVRFTQIDYSREMALIAVTLAQNREIELGVARYAINPDGDSCEFALVVADSFQGKGLGQKLMVVLMEAARTKGLSMIEGEVLSNNHNMLNLMMRLGFAVKTSEDDQSVMRVSRAL</sequence>
<dbReference type="GO" id="GO:0005524">
    <property type="term" value="F:ATP binding"/>
    <property type="evidence" value="ECO:0007669"/>
    <property type="project" value="UniProtKB-UniRule"/>
</dbReference>
<dbReference type="Gene3D" id="3.40.50.720">
    <property type="entry name" value="NAD(P)-binding Rossmann-like Domain"/>
    <property type="match status" value="1"/>
</dbReference>
<dbReference type="SUPFAM" id="SSF51735">
    <property type="entry name" value="NAD(P)-binding Rossmann-fold domains"/>
    <property type="match status" value="1"/>
</dbReference>
<dbReference type="EMBL" id="LSLI01000033">
    <property type="protein sequence ID" value="KXS32330.1"/>
    <property type="molecule type" value="Genomic_DNA"/>
</dbReference>
<dbReference type="InterPro" id="IPR043938">
    <property type="entry name" value="Ligase_CoA_dom"/>
</dbReference>
<dbReference type="GO" id="GO:0016747">
    <property type="term" value="F:acyltransferase activity, transferring groups other than amino-acyl groups"/>
    <property type="evidence" value="ECO:0007669"/>
    <property type="project" value="InterPro"/>
</dbReference>
<dbReference type="PATRIC" id="fig|1796491.3.peg.1687"/>
<keyword evidence="2 5" id="KW-0547">Nucleotide-binding</keyword>
<dbReference type="Pfam" id="PF13549">
    <property type="entry name" value="ATP-grasp_5"/>
    <property type="match status" value="1"/>
</dbReference>
<evidence type="ECO:0000313" key="9">
    <source>
        <dbReference type="Proteomes" id="UP000070578"/>
    </source>
</evidence>
<feature type="domain" description="N-acetyltransferase" evidence="7">
    <location>
        <begin position="738"/>
        <end position="892"/>
    </location>
</feature>
<dbReference type="Gene3D" id="3.40.50.261">
    <property type="entry name" value="Succinyl-CoA synthetase domains"/>
    <property type="match status" value="2"/>
</dbReference>
<dbReference type="GO" id="GO:0046872">
    <property type="term" value="F:metal ion binding"/>
    <property type="evidence" value="ECO:0007669"/>
    <property type="project" value="InterPro"/>
</dbReference>
<dbReference type="Pfam" id="PF13380">
    <property type="entry name" value="CoA_binding_2"/>
    <property type="match status" value="1"/>
</dbReference>
<dbReference type="InterPro" id="IPR011761">
    <property type="entry name" value="ATP-grasp"/>
</dbReference>
<dbReference type="Pfam" id="PF19045">
    <property type="entry name" value="Ligase_CoA_2"/>
    <property type="match status" value="1"/>
</dbReference>
<evidence type="ECO:0000259" key="7">
    <source>
        <dbReference type="PROSITE" id="PS51186"/>
    </source>
</evidence>
<gene>
    <name evidence="8" type="ORF">AWT59_1536</name>
</gene>
<comment type="caution">
    <text evidence="8">The sequence shown here is derived from an EMBL/GenBank/DDBJ whole genome shotgun (WGS) entry which is preliminary data.</text>
</comment>
<dbReference type="InterPro" id="IPR016102">
    <property type="entry name" value="Succinyl-CoA_synth-like"/>
</dbReference>
<dbReference type="Pfam" id="PF13302">
    <property type="entry name" value="Acetyltransf_3"/>
    <property type="match status" value="1"/>
</dbReference>
<feature type="domain" description="ATP-grasp" evidence="6">
    <location>
        <begin position="497"/>
        <end position="533"/>
    </location>
</feature>
<dbReference type="SUPFAM" id="SSF52210">
    <property type="entry name" value="Succinyl-CoA synthetase domains"/>
    <property type="match status" value="2"/>
</dbReference>
<dbReference type="AlphaFoldDB" id="A0A139BTN8"/>
<dbReference type="InterPro" id="IPR000182">
    <property type="entry name" value="GNAT_dom"/>
</dbReference>
<evidence type="ECO:0000256" key="3">
    <source>
        <dbReference type="ARBA" id="ARBA00022840"/>
    </source>
</evidence>
<dbReference type="InterPro" id="IPR003781">
    <property type="entry name" value="CoA-bd"/>
</dbReference>
<dbReference type="InterPro" id="IPR032875">
    <property type="entry name" value="Succ_CoA_lig_flav_dom"/>
</dbReference>
<name>A0A139BTN8_9PROT</name>
<reference evidence="8 9" key="2">
    <citation type="submission" date="2016-03" db="EMBL/GenBank/DDBJ databases">
        <title>New uncultured bacterium of the family Gallionellaceae from acid mine drainage: description and reconstruction of genome based on metagenomic analysis of microbial community.</title>
        <authorList>
            <person name="Kadnikov V."/>
            <person name="Ivasenko D."/>
            <person name="Beletsky A."/>
            <person name="Mardanov A."/>
            <person name="Danilova E."/>
            <person name="Pimenov N."/>
            <person name="Karnachuk O."/>
            <person name="Ravin N."/>
        </authorList>
    </citation>
    <scope>NUCLEOTIDE SEQUENCE [LARGE SCALE GENOMIC DNA]</scope>
    <source>
        <strain evidence="8">ShG14-8</strain>
    </source>
</reference>
<dbReference type="SUPFAM" id="SSF56059">
    <property type="entry name" value="Glutathione synthetase ATP-binding domain-like"/>
    <property type="match status" value="1"/>
</dbReference>
<protein>
    <submittedName>
        <fullName evidence="8">CoA-binding domain protein</fullName>
    </submittedName>
</protein>
<dbReference type="GO" id="GO:0043758">
    <property type="term" value="F:acetate-CoA ligase (ADP-forming) activity"/>
    <property type="evidence" value="ECO:0007669"/>
    <property type="project" value="InterPro"/>
</dbReference>
<dbReference type="PROSITE" id="PS51186">
    <property type="entry name" value="GNAT"/>
    <property type="match status" value="1"/>
</dbReference>
<dbReference type="Gene3D" id="3.30.470.20">
    <property type="entry name" value="ATP-grasp fold, B domain"/>
    <property type="match status" value="1"/>
</dbReference>
<dbReference type="SUPFAM" id="SSF55729">
    <property type="entry name" value="Acyl-CoA N-acyltransferases (Nat)"/>
    <property type="match status" value="1"/>
</dbReference>
<dbReference type="InterPro" id="IPR013815">
    <property type="entry name" value="ATP_grasp_subdomain_1"/>
</dbReference>
<dbReference type="Gene3D" id="3.30.1490.20">
    <property type="entry name" value="ATP-grasp fold, A domain"/>
    <property type="match status" value="1"/>
</dbReference>
<dbReference type="FunFam" id="3.30.1490.20:FF:000020">
    <property type="entry name" value="Protein lysine acetyltransferase"/>
    <property type="match status" value="1"/>
</dbReference>
<evidence type="ECO:0000256" key="1">
    <source>
        <dbReference type="ARBA" id="ARBA00022598"/>
    </source>
</evidence>
<dbReference type="Pfam" id="PF13607">
    <property type="entry name" value="Succ_CoA_lig"/>
    <property type="match status" value="1"/>
</dbReference>
<dbReference type="Proteomes" id="UP000070578">
    <property type="component" value="Unassembled WGS sequence"/>
</dbReference>
<evidence type="ECO:0000259" key="6">
    <source>
        <dbReference type="PROSITE" id="PS50975"/>
    </source>
</evidence>
<reference evidence="8 9" key="1">
    <citation type="submission" date="2016-02" db="EMBL/GenBank/DDBJ databases">
        <authorList>
            <person name="Wen L."/>
            <person name="He K."/>
            <person name="Yang H."/>
        </authorList>
    </citation>
    <scope>NUCLEOTIDE SEQUENCE [LARGE SCALE GENOMIC DNA]</scope>
    <source>
        <strain evidence="8">ShG14-8</strain>
    </source>
</reference>